<comment type="similarity">
    <text evidence="4">Belongs to the TRAFAC class myosin-kinesin ATPase superfamily. Kinesin family.</text>
</comment>
<dbReference type="PROSITE" id="PS50067">
    <property type="entry name" value="KINESIN_MOTOR_2"/>
    <property type="match status" value="1"/>
</dbReference>
<dbReference type="InterPro" id="IPR027417">
    <property type="entry name" value="P-loop_NTPase"/>
</dbReference>
<dbReference type="InterPro" id="IPR001752">
    <property type="entry name" value="Kinesin_motor_dom"/>
</dbReference>
<accession>A0AAU9ILV0</accession>
<protein>
    <recommendedName>
        <fullName evidence="6">Kinesin motor domain-containing protein</fullName>
    </recommendedName>
</protein>
<keyword evidence="1" id="KW-0493">Microtubule</keyword>
<dbReference type="PANTHER" id="PTHR47968:SF36">
    <property type="entry name" value="KINESIN HEAVY CHAIN ISOFORM X1"/>
    <property type="match status" value="1"/>
</dbReference>
<evidence type="ECO:0000256" key="1">
    <source>
        <dbReference type="ARBA" id="ARBA00022701"/>
    </source>
</evidence>
<evidence type="ECO:0000256" key="2">
    <source>
        <dbReference type="ARBA" id="ARBA00023054"/>
    </source>
</evidence>
<keyword evidence="3 4" id="KW-0505">Motor protein</keyword>
<keyword evidence="2 5" id="KW-0175">Coiled coil</keyword>
<dbReference type="Gene3D" id="3.40.850.10">
    <property type="entry name" value="Kinesin motor domain"/>
    <property type="match status" value="1"/>
</dbReference>
<feature type="coiled-coil region" evidence="5">
    <location>
        <begin position="338"/>
        <end position="388"/>
    </location>
</feature>
<feature type="binding site" evidence="4">
    <location>
        <begin position="85"/>
        <end position="92"/>
    </location>
    <ligand>
        <name>ATP</name>
        <dbReference type="ChEBI" id="CHEBI:30616"/>
    </ligand>
</feature>
<organism evidence="7 8">
    <name type="scientific">Blepharisma stoltei</name>
    <dbReference type="NCBI Taxonomy" id="1481888"/>
    <lineage>
        <taxon>Eukaryota</taxon>
        <taxon>Sar</taxon>
        <taxon>Alveolata</taxon>
        <taxon>Ciliophora</taxon>
        <taxon>Postciliodesmatophora</taxon>
        <taxon>Heterotrichea</taxon>
        <taxon>Heterotrichida</taxon>
        <taxon>Blepharismidae</taxon>
        <taxon>Blepharisma</taxon>
    </lineage>
</organism>
<dbReference type="AlphaFoldDB" id="A0AAU9ILV0"/>
<evidence type="ECO:0000256" key="3">
    <source>
        <dbReference type="ARBA" id="ARBA00023175"/>
    </source>
</evidence>
<dbReference type="EMBL" id="CAJZBQ010000011">
    <property type="protein sequence ID" value="CAG9314172.1"/>
    <property type="molecule type" value="Genomic_DNA"/>
</dbReference>
<feature type="coiled-coil region" evidence="5">
    <location>
        <begin position="624"/>
        <end position="668"/>
    </location>
</feature>
<dbReference type="InterPro" id="IPR027640">
    <property type="entry name" value="Kinesin-like_fam"/>
</dbReference>
<dbReference type="Pfam" id="PF00225">
    <property type="entry name" value="Kinesin"/>
    <property type="match status" value="1"/>
</dbReference>
<reference evidence="7" key="1">
    <citation type="submission" date="2021-09" db="EMBL/GenBank/DDBJ databases">
        <authorList>
            <consortium name="AG Swart"/>
            <person name="Singh M."/>
            <person name="Singh A."/>
            <person name="Seah K."/>
            <person name="Emmerich C."/>
        </authorList>
    </citation>
    <scope>NUCLEOTIDE SEQUENCE</scope>
    <source>
        <strain evidence="7">ATCC30299</strain>
    </source>
</reference>
<evidence type="ECO:0000259" key="6">
    <source>
        <dbReference type="PROSITE" id="PS50067"/>
    </source>
</evidence>
<dbReference type="Proteomes" id="UP001162131">
    <property type="component" value="Unassembled WGS sequence"/>
</dbReference>
<dbReference type="GO" id="GO:0005524">
    <property type="term" value="F:ATP binding"/>
    <property type="evidence" value="ECO:0007669"/>
    <property type="project" value="UniProtKB-UniRule"/>
</dbReference>
<dbReference type="PANTHER" id="PTHR47968">
    <property type="entry name" value="CENTROMERE PROTEIN E"/>
    <property type="match status" value="1"/>
</dbReference>
<evidence type="ECO:0000256" key="4">
    <source>
        <dbReference type="PROSITE-ProRule" id="PRU00283"/>
    </source>
</evidence>
<dbReference type="GO" id="GO:0008017">
    <property type="term" value="F:microtubule binding"/>
    <property type="evidence" value="ECO:0007669"/>
    <property type="project" value="InterPro"/>
</dbReference>
<name>A0AAU9ILV0_9CILI</name>
<evidence type="ECO:0000313" key="8">
    <source>
        <dbReference type="Proteomes" id="UP001162131"/>
    </source>
</evidence>
<evidence type="ECO:0000313" key="7">
    <source>
        <dbReference type="EMBL" id="CAG9314172.1"/>
    </source>
</evidence>
<proteinExistence type="inferred from homology"/>
<sequence>MDSQEEHIKVSIRVRPFLSYNNYHPQIIRIDDEKTIHIDDSEHTITSHYDKIFSQNSSQKDVFDFVCPSVLQTLEGFNATIFAYGQTGSGKTHTIFGVGWENNELFTENSNQGIIPRAISKLFSIENEYISFNLNFLQIYNEHLYDLLSDPARAKSLRIREYKSEIFIDGLEETSISSANECMLLLSEGIKNRAVRQTRLNNQSSRSHSIFQLYVINKKGGFRRSKLSFCDLAGCERYDKEYEMNNGHINELKNINKSLSTLGMVIHALASGNKEHIPYRDSKLTRLLQDSLGGNTKTILIATISPQIEHVDTTINTLIFADRAKEIMVRVKRNEPAAMNSTEIIINLQQEIEKLKSLLSVVRVENGASELNKKVLELEQENEYLRRITENQEVEYTDVSEDSEEENHILGLSPSIGKNLLKLPDYFSSKSQKISPEPSDHENYSFLPAKTGKNTKRYVFSEDLDFCNKRETDSPFPHTKNFSTYIGTFPSESSPIRHEKFYVKNVDNSPAGRGTLAKSTKNLRSLDDLIEEKYVDEEKERKLAEAKLRKVHHRLTRLDELEAERKMKFKMDFERITYEKRKEKDKIRLELAEKERRRQIRREKRIREMQKIKKFEEARRREEMARLEAIMKIEENNKRNEEKKKEKILEQKRKLAEFNARKQIKQERGFISGAWG</sequence>
<keyword evidence="4" id="KW-0067">ATP-binding</keyword>
<keyword evidence="4" id="KW-0547">Nucleotide-binding</keyword>
<gene>
    <name evidence="7" type="ORF">BSTOLATCC_MIC9968</name>
</gene>
<dbReference type="GO" id="GO:0005874">
    <property type="term" value="C:microtubule"/>
    <property type="evidence" value="ECO:0007669"/>
    <property type="project" value="UniProtKB-KW"/>
</dbReference>
<feature type="domain" description="Kinesin motor" evidence="6">
    <location>
        <begin position="7"/>
        <end position="327"/>
    </location>
</feature>
<dbReference type="InterPro" id="IPR036961">
    <property type="entry name" value="Kinesin_motor_dom_sf"/>
</dbReference>
<keyword evidence="8" id="KW-1185">Reference proteome</keyword>
<dbReference type="SUPFAM" id="SSF52540">
    <property type="entry name" value="P-loop containing nucleoside triphosphate hydrolases"/>
    <property type="match status" value="1"/>
</dbReference>
<evidence type="ECO:0000256" key="5">
    <source>
        <dbReference type="SAM" id="Coils"/>
    </source>
</evidence>
<comment type="caution">
    <text evidence="7">The sequence shown here is derived from an EMBL/GenBank/DDBJ whole genome shotgun (WGS) entry which is preliminary data.</text>
</comment>
<dbReference type="CDD" id="cd00106">
    <property type="entry name" value="KISc"/>
    <property type="match status" value="1"/>
</dbReference>
<dbReference type="GO" id="GO:0007018">
    <property type="term" value="P:microtubule-based movement"/>
    <property type="evidence" value="ECO:0007669"/>
    <property type="project" value="InterPro"/>
</dbReference>
<dbReference type="PRINTS" id="PR00380">
    <property type="entry name" value="KINESINHEAVY"/>
</dbReference>
<dbReference type="SMART" id="SM00129">
    <property type="entry name" value="KISc"/>
    <property type="match status" value="1"/>
</dbReference>
<dbReference type="GO" id="GO:0003777">
    <property type="term" value="F:microtubule motor activity"/>
    <property type="evidence" value="ECO:0007669"/>
    <property type="project" value="InterPro"/>
</dbReference>